<name>A0ABT4CLR2_9CLOT</name>
<reference evidence="1" key="1">
    <citation type="submission" date="2022-12" db="EMBL/GenBank/DDBJ databases">
        <authorList>
            <person name="Wang J."/>
        </authorList>
    </citation>
    <scope>NUCLEOTIDE SEQUENCE</scope>
    <source>
        <strain evidence="1">HY-42-06</strain>
    </source>
</reference>
<protein>
    <recommendedName>
        <fullName evidence="3">50S ribosomal protein L29</fullName>
    </recommendedName>
</protein>
<sequence>MSNKEIKIALLKEELNEFKESMKYQYGENYMDYPEVTARIEVIENMIKAVEASN</sequence>
<proteinExistence type="predicted"/>
<organism evidence="1 2">
    <name type="scientific">Clostridium ganghwense</name>
    <dbReference type="NCBI Taxonomy" id="312089"/>
    <lineage>
        <taxon>Bacteria</taxon>
        <taxon>Bacillati</taxon>
        <taxon>Bacillota</taxon>
        <taxon>Clostridia</taxon>
        <taxon>Eubacteriales</taxon>
        <taxon>Clostridiaceae</taxon>
        <taxon>Clostridium</taxon>
    </lineage>
</organism>
<comment type="caution">
    <text evidence="1">The sequence shown here is derived from an EMBL/GenBank/DDBJ whole genome shotgun (WGS) entry which is preliminary data.</text>
</comment>
<accession>A0ABT4CLR2</accession>
<dbReference type="Proteomes" id="UP001079657">
    <property type="component" value="Unassembled WGS sequence"/>
</dbReference>
<evidence type="ECO:0000313" key="2">
    <source>
        <dbReference type="Proteomes" id="UP001079657"/>
    </source>
</evidence>
<dbReference type="EMBL" id="JAPQES010000001">
    <property type="protein sequence ID" value="MCY6369984.1"/>
    <property type="molecule type" value="Genomic_DNA"/>
</dbReference>
<dbReference type="RefSeq" id="WP_268048460.1">
    <property type="nucleotide sequence ID" value="NZ_JAPQES010000001.1"/>
</dbReference>
<evidence type="ECO:0000313" key="1">
    <source>
        <dbReference type="EMBL" id="MCY6369984.1"/>
    </source>
</evidence>
<gene>
    <name evidence="1" type="ORF">OXH55_05015</name>
</gene>
<evidence type="ECO:0008006" key="3">
    <source>
        <dbReference type="Google" id="ProtNLM"/>
    </source>
</evidence>
<keyword evidence="2" id="KW-1185">Reference proteome</keyword>